<comment type="caution">
    <text evidence="2">The sequence shown here is derived from an EMBL/GenBank/DDBJ whole genome shotgun (WGS) entry which is preliminary data.</text>
</comment>
<keyword evidence="1" id="KW-1133">Transmembrane helix</keyword>
<feature type="transmembrane region" description="Helical" evidence="1">
    <location>
        <begin position="30"/>
        <end position="46"/>
    </location>
</feature>
<name>A0A9D1R172_9BACT</name>
<keyword evidence="1" id="KW-0812">Transmembrane</keyword>
<keyword evidence="1" id="KW-0472">Membrane</keyword>
<gene>
    <name evidence="2" type="ORF">H9874_09620</name>
</gene>
<evidence type="ECO:0000313" key="2">
    <source>
        <dbReference type="EMBL" id="HIW79384.1"/>
    </source>
</evidence>
<reference evidence="2" key="2">
    <citation type="submission" date="2021-04" db="EMBL/GenBank/DDBJ databases">
        <authorList>
            <person name="Gilroy R."/>
        </authorList>
    </citation>
    <scope>NUCLEOTIDE SEQUENCE</scope>
    <source>
        <strain evidence="2">ChiSxjej5B17-1746</strain>
    </source>
</reference>
<organism evidence="2 3">
    <name type="scientific">Candidatus Bilophila faecipullorum</name>
    <dbReference type="NCBI Taxonomy" id="2838482"/>
    <lineage>
        <taxon>Bacteria</taxon>
        <taxon>Pseudomonadati</taxon>
        <taxon>Thermodesulfobacteriota</taxon>
        <taxon>Desulfovibrionia</taxon>
        <taxon>Desulfovibrionales</taxon>
        <taxon>Desulfovibrionaceae</taxon>
        <taxon>Bilophila</taxon>
    </lineage>
</organism>
<evidence type="ECO:0000256" key="1">
    <source>
        <dbReference type="SAM" id="Phobius"/>
    </source>
</evidence>
<sequence length="130" mass="14535">MNDLECKKAEGRISIYRDHIASCVVLVRDAIKGLFLINGMGITVILTMKEPAAFRLSLLLFIIGVALAIVLNLLAYFYQRNVADSWKYAIGDYAAHPFRKENIFFYACTVCGLASFCFFASACYVSLQTL</sequence>
<protein>
    <submittedName>
        <fullName evidence="2">Uncharacterized protein</fullName>
    </submittedName>
</protein>
<accession>A0A9D1R172</accession>
<dbReference type="Proteomes" id="UP000824264">
    <property type="component" value="Unassembled WGS sequence"/>
</dbReference>
<dbReference type="AlphaFoldDB" id="A0A9D1R172"/>
<feature type="transmembrane region" description="Helical" evidence="1">
    <location>
        <begin position="58"/>
        <end position="78"/>
    </location>
</feature>
<feature type="transmembrane region" description="Helical" evidence="1">
    <location>
        <begin position="103"/>
        <end position="127"/>
    </location>
</feature>
<proteinExistence type="predicted"/>
<evidence type="ECO:0000313" key="3">
    <source>
        <dbReference type="Proteomes" id="UP000824264"/>
    </source>
</evidence>
<reference evidence="2" key="1">
    <citation type="journal article" date="2021" name="PeerJ">
        <title>Extensive microbial diversity within the chicken gut microbiome revealed by metagenomics and culture.</title>
        <authorList>
            <person name="Gilroy R."/>
            <person name="Ravi A."/>
            <person name="Getino M."/>
            <person name="Pursley I."/>
            <person name="Horton D.L."/>
            <person name="Alikhan N.F."/>
            <person name="Baker D."/>
            <person name="Gharbi K."/>
            <person name="Hall N."/>
            <person name="Watson M."/>
            <person name="Adriaenssens E.M."/>
            <person name="Foster-Nyarko E."/>
            <person name="Jarju S."/>
            <person name="Secka A."/>
            <person name="Antonio M."/>
            <person name="Oren A."/>
            <person name="Chaudhuri R.R."/>
            <person name="La Ragione R."/>
            <person name="Hildebrand F."/>
            <person name="Pallen M.J."/>
        </authorList>
    </citation>
    <scope>NUCLEOTIDE SEQUENCE</scope>
    <source>
        <strain evidence="2">ChiSxjej5B17-1746</strain>
    </source>
</reference>
<dbReference type="EMBL" id="DXGI01000361">
    <property type="protein sequence ID" value="HIW79384.1"/>
    <property type="molecule type" value="Genomic_DNA"/>
</dbReference>